<dbReference type="Pfam" id="PF00266">
    <property type="entry name" value="Aminotran_5"/>
    <property type="match status" value="1"/>
</dbReference>
<protein>
    <recommendedName>
        <fullName evidence="3">cysteine desulfurase</fullName>
        <ecNumber evidence="3">2.8.1.7</ecNumber>
    </recommendedName>
</protein>
<evidence type="ECO:0000256" key="3">
    <source>
        <dbReference type="ARBA" id="ARBA00012239"/>
    </source>
</evidence>
<dbReference type="InterPro" id="IPR014729">
    <property type="entry name" value="Rossmann-like_a/b/a_fold"/>
</dbReference>
<evidence type="ECO:0000256" key="7">
    <source>
        <dbReference type="RuleBase" id="RU004504"/>
    </source>
</evidence>
<dbReference type="GO" id="GO:0031071">
    <property type="term" value="F:cysteine desulfurase activity"/>
    <property type="evidence" value="ECO:0007669"/>
    <property type="project" value="UniProtKB-EC"/>
</dbReference>
<dbReference type="GO" id="GO:0006534">
    <property type="term" value="P:cysteine metabolic process"/>
    <property type="evidence" value="ECO:0007669"/>
    <property type="project" value="InterPro"/>
</dbReference>
<evidence type="ECO:0000259" key="8">
    <source>
        <dbReference type="Pfam" id="PF00266"/>
    </source>
</evidence>
<dbReference type="PROSITE" id="PS00595">
    <property type="entry name" value="AA_TRANSFER_CLASS_5"/>
    <property type="match status" value="1"/>
</dbReference>
<dbReference type="GO" id="GO:0008483">
    <property type="term" value="F:transaminase activity"/>
    <property type="evidence" value="ECO:0007669"/>
    <property type="project" value="UniProtKB-KW"/>
</dbReference>
<dbReference type="SUPFAM" id="SSF52402">
    <property type="entry name" value="Adenine nucleotide alpha hydrolases-like"/>
    <property type="match status" value="1"/>
</dbReference>
<organism evidence="10 11">
    <name type="scientific">Methanoculleus receptaculi</name>
    <dbReference type="NCBI Taxonomy" id="394967"/>
    <lineage>
        <taxon>Archaea</taxon>
        <taxon>Methanobacteriati</taxon>
        <taxon>Methanobacteriota</taxon>
        <taxon>Stenosarchaea group</taxon>
        <taxon>Methanomicrobia</taxon>
        <taxon>Methanomicrobiales</taxon>
        <taxon>Methanomicrobiaceae</taxon>
        <taxon>Methanoculleus</taxon>
    </lineage>
</organism>
<proteinExistence type="inferred from homology"/>
<keyword evidence="10" id="KW-0032">Aminotransferase</keyword>
<dbReference type="GO" id="GO:0030170">
    <property type="term" value="F:pyridoxal phosphate binding"/>
    <property type="evidence" value="ECO:0007669"/>
    <property type="project" value="InterPro"/>
</dbReference>
<dbReference type="InterPro" id="IPR020578">
    <property type="entry name" value="Aminotrans_V_PyrdxlP_BS"/>
</dbReference>
<dbReference type="Gene3D" id="3.40.640.10">
    <property type="entry name" value="Type I PLP-dependent aspartate aminotransferase-like (Major domain)"/>
    <property type="match status" value="1"/>
</dbReference>
<dbReference type="PANTHER" id="PTHR43586">
    <property type="entry name" value="CYSTEINE DESULFURASE"/>
    <property type="match status" value="1"/>
</dbReference>
<dbReference type="InterPro" id="IPR015424">
    <property type="entry name" value="PyrdxlP-dep_Trfase"/>
</dbReference>
<evidence type="ECO:0000256" key="6">
    <source>
        <dbReference type="ARBA" id="ARBA00050776"/>
    </source>
</evidence>
<comment type="similarity">
    <text evidence="2">Belongs to the class-V pyridoxal-phosphate-dependent aminotransferase family. Csd subfamily.</text>
</comment>
<dbReference type="SUPFAM" id="SSF53383">
    <property type="entry name" value="PLP-dependent transferases"/>
    <property type="match status" value="1"/>
</dbReference>
<dbReference type="RefSeq" id="WP_318620433.1">
    <property type="nucleotide sequence ID" value="NZ_CP137642.1"/>
</dbReference>
<dbReference type="Gene3D" id="3.40.50.620">
    <property type="entry name" value="HUPs"/>
    <property type="match status" value="1"/>
</dbReference>
<evidence type="ECO:0000313" key="10">
    <source>
        <dbReference type="EMBL" id="WOX56963.1"/>
    </source>
</evidence>
<keyword evidence="5" id="KW-0663">Pyridoxal phosphate</keyword>
<dbReference type="InterPro" id="IPR010970">
    <property type="entry name" value="Cys_dSase_SufS"/>
</dbReference>
<dbReference type="InterPro" id="IPR002500">
    <property type="entry name" value="PAPS_reduct_dom"/>
</dbReference>
<sequence>MPEDANIFSVEHEPAVKKVLYWCDRCNVPLIGRTCGCRASSREIALLPPHDVRPALAGDTDLIKRLLADRFGDIPLPRVVLLNKTGGIDRADLVIVNGERFGWLTFDPIARQYSLDITPEAISWILPHATSGVVDLETEPAVRAHRGRIGGKRFPLSTPVTDGTVIITYKNRFGTGVVRDGQIRVKELLPVEPSIQPDPGWETVIERNRYHLKNLERNAVRTIKKHMNDRPCVNVSFSGGKDSTAVLHLARKAGVEKAFFIDTGLELPETVEFAESQGIEIIRKGGDFFEAVKKAGPPAKDRRWCCKLLKLRPLKIYLTGTGPCVTIQGNRWYESWNRADLDETSQNPANPLQVNVSPIRNWRALEVFLYLWWQGVPINPLYEKGLERIGCYLCPAVLESEYEMLRGLHPELTGPWDEFLARWAEKNGFPETYHRWGLWRWRALPPKMREVCRDHGIPLNDDFTLKAATPEDGAEMTETKSPTTREIEFNPDEIRRDFPILDDDIIYLDNAATTFSPETVVEALVEFEHHYRANVGRGVHRLTQIATQRYWHAHEKVARFIGGGEGITVFTKNTTEAINMVAQGLSWRPGDRVVTTILEHHSNLLPWRALAKHGVEIDLIGIDADYALDLNALEEVLSGGSVRLVAVTHASNVLGVTTPVPEIARLCREHGALLLVDAAQSLPHMPVDVSSLDCDFLCFSGHKIFGPTGTGVLWMREALIEPPVLGGGMVASVTSDGYVPAEGYLRYEAGTPNIGGGIALGAAVDYLSAIGMDRIHRHEERLTARLIEGLSATEGVRVYAGKRPDARIGVVSFIIDGVHPQEAAQMLDEEADIMVRSGHHCCQPLMDYLGLPEGTVRASLAAFTTEQEIDLLIAAVDEISRGR</sequence>
<feature type="domain" description="Phosphoadenosine phosphosulphate reductase" evidence="9">
    <location>
        <begin position="234"/>
        <end position="396"/>
    </location>
</feature>
<comment type="catalytic activity">
    <reaction evidence="6">
        <text>(sulfur carrier)-H + L-cysteine = (sulfur carrier)-SH + L-alanine</text>
        <dbReference type="Rhea" id="RHEA:43892"/>
        <dbReference type="Rhea" id="RHEA-COMP:14737"/>
        <dbReference type="Rhea" id="RHEA-COMP:14739"/>
        <dbReference type="ChEBI" id="CHEBI:29917"/>
        <dbReference type="ChEBI" id="CHEBI:35235"/>
        <dbReference type="ChEBI" id="CHEBI:57972"/>
        <dbReference type="ChEBI" id="CHEBI:64428"/>
        <dbReference type="EC" id="2.8.1.7"/>
    </reaction>
</comment>
<evidence type="ECO:0000259" key="9">
    <source>
        <dbReference type="Pfam" id="PF01507"/>
    </source>
</evidence>
<dbReference type="InterPro" id="IPR015422">
    <property type="entry name" value="PyrdxlP-dep_Trfase_small"/>
</dbReference>
<dbReference type="PANTHER" id="PTHR43586:SF8">
    <property type="entry name" value="CYSTEINE DESULFURASE 1, CHLOROPLASTIC"/>
    <property type="match status" value="1"/>
</dbReference>
<accession>A0AAX4FSQ9</accession>
<comment type="cofactor">
    <cofactor evidence="1 7">
        <name>pyridoxal 5'-phosphate</name>
        <dbReference type="ChEBI" id="CHEBI:597326"/>
    </cofactor>
</comment>
<dbReference type="InterPro" id="IPR000192">
    <property type="entry name" value="Aminotrans_V_dom"/>
</dbReference>
<dbReference type="AlphaFoldDB" id="A0AAX4FSQ9"/>
<feature type="domain" description="Aminotransferase class V" evidence="8">
    <location>
        <begin position="506"/>
        <end position="872"/>
    </location>
</feature>
<evidence type="ECO:0000256" key="1">
    <source>
        <dbReference type="ARBA" id="ARBA00001933"/>
    </source>
</evidence>
<evidence type="ECO:0000256" key="2">
    <source>
        <dbReference type="ARBA" id="ARBA00010447"/>
    </source>
</evidence>
<dbReference type="InterPro" id="IPR015421">
    <property type="entry name" value="PyrdxlP-dep_Trfase_major"/>
</dbReference>
<keyword evidence="11" id="KW-1185">Reference proteome</keyword>
<name>A0AAX4FSQ9_9EURY</name>
<dbReference type="Pfam" id="PF01507">
    <property type="entry name" value="PAPS_reduct"/>
    <property type="match status" value="1"/>
</dbReference>
<evidence type="ECO:0000313" key="11">
    <source>
        <dbReference type="Proteomes" id="UP001305652"/>
    </source>
</evidence>
<dbReference type="GeneID" id="85732787"/>
<evidence type="ECO:0000256" key="4">
    <source>
        <dbReference type="ARBA" id="ARBA00022679"/>
    </source>
</evidence>
<dbReference type="EMBL" id="CP137642">
    <property type="protein sequence ID" value="WOX56963.1"/>
    <property type="molecule type" value="Genomic_DNA"/>
</dbReference>
<reference evidence="10 11" key="1">
    <citation type="submission" date="2023-10" db="EMBL/GenBank/DDBJ databases">
        <title>The complete genome sequence of Methanoculleus receptaculi DSM 18860.</title>
        <authorList>
            <person name="Lai S.-J."/>
            <person name="You Y.-T."/>
            <person name="Chen S.-C."/>
        </authorList>
    </citation>
    <scope>NUCLEOTIDE SEQUENCE [LARGE SCALE GENOMIC DNA]</scope>
    <source>
        <strain evidence="10 11">DSM 18860</strain>
    </source>
</reference>
<dbReference type="EC" id="2.8.1.7" evidence="3"/>
<gene>
    <name evidence="10" type="ORF">R6Y96_06480</name>
</gene>
<dbReference type="KEGG" id="mrc:R6Y96_06480"/>
<dbReference type="CDD" id="cd06453">
    <property type="entry name" value="SufS_like"/>
    <property type="match status" value="1"/>
</dbReference>
<dbReference type="Proteomes" id="UP001305652">
    <property type="component" value="Chromosome"/>
</dbReference>
<keyword evidence="4" id="KW-0808">Transferase</keyword>
<dbReference type="Gene3D" id="3.90.1150.10">
    <property type="entry name" value="Aspartate Aminotransferase, domain 1"/>
    <property type="match status" value="1"/>
</dbReference>
<evidence type="ECO:0000256" key="5">
    <source>
        <dbReference type="ARBA" id="ARBA00022898"/>
    </source>
</evidence>